<dbReference type="Proteomes" id="UP001314229">
    <property type="component" value="Unassembled WGS sequence"/>
</dbReference>
<evidence type="ECO:0000313" key="1">
    <source>
        <dbReference type="EMBL" id="CAK6978284.1"/>
    </source>
</evidence>
<sequence length="162" mass="18492">MLESDDRIRNAYLQYAHELIKHFIMCCADLYGKTFPVYDVHGLLHLHEDASHFNCSLNDISCFPFENYLQQIKKHARSGSKRRSSSSFPPLAALEQVTRRLSEIEHSEVNESQIHPLLLSEKETVVFFGETSLGQLSSFMCTCASVTTSHIFVVRVHVALDF</sequence>
<gene>
    <name evidence="1" type="ORF">FSCOSCO3_A008891</name>
</gene>
<comment type="caution">
    <text evidence="1">The sequence shown here is derived from an EMBL/GenBank/DDBJ whole genome shotgun (WGS) entry which is preliminary data.</text>
</comment>
<name>A0AAV1Q4J6_SCOSC</name>
<keyword evidence="2" id="KW-1185">Reference proteome</keyword>
<organism evidence="1 2">
    <name type="scientific">Scomber scombrus</name>
    <name type="common">Atlantic mackerel</name>
    <name type="synonym">Scomber vernalis</name>
    <dbReference type="NCBI Taxonomy" id="13677"/>
    <lineage>
        <taxon>Eukaryota</taxon>
        <taxon>Metazoa</taxon>
        <taxon>Chordata</taxon>
        <taxon>Craniata</taxon>
        <taxon>Vertebrata</taxon>
        <taxon>Euteleostomi</taxon>
        <taxon>Actinopterygii</taxon>
        <taxon>Neopterygii</taxon>
        <taxon>Teleostei</taxon>
        <taxon>Neoteleostei</taxon>
        <taxon>Acanthomorphata</taxon>
        <taxon>Pelagiaria</taxon>
        <taxon>Scombriformes</taxon>
        <taxon>Scombridae</taxon>
        <taxon>Scomber</taxon>
    </lineage>
</organism>
<protein>
    <submittedName>
        <fullName evidence="1">Uncharacterized protein LOC120524551</fullName>
    </submittedName>
</protein>
<dbReference type="AlphaFoldDB" id="A0AAV1Q4J6"/>
<proteinExistence type="predicted"/>
<dbReference type="EMBL" id="CAWUFR010000475">
    <property type="protein sequence ID" value="CAK6978284.1"/>
    <property type="molecule type" value="Genomic_DNA"/>
</dbReference>
<reference evidence="1 2" key="1">
    <citation type="submission" date="2024-01" db="EMBL/GenBank/DDBJ databases">
        <authorList>
            <person name="Alioto T."/>
            <person name="Alioto T."/>
            <person name="Gomez Garrido J."/>
        </authorList>
    </citation>
    <scope>NUCLEOTIDE SEQUENCE [LARGE SCALE GENOMIC DNA]</scope>
</reference>
<evidence type="ECO:0000313" key="2">
    <source>
        <dbReference type="Proteomes" id="UP001314229"/>
    </source>
</evidence>
<accession>A0AAV1Q4J6</accession>